<keyword evidence="3" id="KW-0880">Kelch repeat</keyword>
<dbReference type="NCBIfam" id="TIGR04183">
    <property type="entry name" value="Por_Secre_tail"/>
    <property type="match status" value="1"/>
</dbReference>
<sequence length="592" mass="63241">MKKNLTLLVFKNSSFLKISIFSALFLSLTVNSESKPTNKILINEYTGSKNTGSPASLPVPAVASSLGAWASIVPGSGAPTARHEASYVQAGNKFYLMGGRKIKPVQVFDLVKKNWVNKVNTPIELHHFQAISLDGLIYVVGAFTGSYPHEKPVSNIYIYNPTTNKWITGATIPSARRRGSVGVVVYNKKIYLVGGIKDGHWAGHVNWFDEYNPATNTWRTLPNAPRARDHFQAAVVNGKLYLAGGRRSSASTNQTFELTVPQVDVFEFSASKWTTLPSSSNIPTQRAGTATAVLGNELIIIGGESGSQTSAHKHTEALNVTTNKWRRLADLKQGRHGTQAIVNNNNIYLAAGCGNRGGTPELNTQEVFYLSSRTAPTGSNLTQSKLAAPTSVSFGTVTLNTTSTKSITLSNTTGNQAILISSVTKSGAGAFTVSVPYTLPFVLAPGKSVTLTGKFKPGITGSQTASVVIKHSGQGGSTTIAMSGSGVKAATRNADTENSAEIAFNNQMVAVYPNPVLNGQFTVNLPEGLTGEVPYSLVNQSGTILLSDKLNLPAATHSLPFNLANRNLNSGLYYLQITQGTQRYVVKIMLEK</sequence>
<dbReference type="Pfam" id="PF22544">
    <property type="entry name" value="HYDIN_VesB_CFA65-like_Ig"/>
    <property type="match status" value="1"/>
</dbReference>
<dbReference type="RefSeq" id="WP_185271018.1">
    <property type="nucleotide sequence ID" value="NZ_CP055156.1"/>
</dbReference>
<evidence type="ECO:0000256" key="2">
    <source>
        <dbReference type="ARBA" id="ARBA00004496"/>
    </source>
</evidence>
<dbReference type="SUPFAM" id="SSF117281">
    <property type="entry name" value="Kelch motif"/>
    <property type="match status" value="1"/>
</dbReference>
<dbReference type="InterPro" id="IPR056737">
    <property type="entry name" value="Beta-prop_ATRN-MKLN-like"/>
</dbReference>
<evidence type="ECO:0000259" key="8">
    <source>
        <dbReference type="Pfam" id="PF22544"/>
    </source>
</evidence>
<evidence type="ECO:0000256" key="3">
    <source>
        <dbReference type="ARBA" id="ARBA00022441"/>
    </source>
</evidence>
<reference evidence="10 11" key="1">
    <citation type="journal article" date="2018" name="Int. J. Syst. Evol. Microbiol.">
        <title>Adhaeribacter swui sp. nov., isolated from wet mud.</title>
        <authorList>
            <person name="Kim D.U."/>
            <person name="Kim K.W."/>
            <person name="Kang M.S."/>
            <person name="Kim J.Y."/>
            <person name="Jang J.H."/>
            <person name="Kim M.K."/>
        </authorList>
    </citation>
    <scope>NUCLEOTIDE SEQUENCE [LARGE SCALE GENOMIC DNA]</scope>
    <source>
        <strain evidence="10 11">KCTC 52873</strain>
    </source>
</reference>
<dbReference type="Gene3D" id="2.120.10.80">
    <property type="entry name" value="Kelch-type beta propeller"/>
    <property type="match status" value="2"/>
</dbReference>
<name>A0A7G7GBK6_9BACT</name>
<dbReference type="InterPro" id="IPR026444">
    <property type="entry name" value="Secre_tail"/>
</dbReference>
<dbReference type="GO" id="GO:0005737">
    <property type="term" value="C:cytoplasm"/>
    <property type="evidence" value="ECO:0007669"/>
    <property type="project" value="UniProtKB-SubCell"/>
</dbReference>
<evidence type="ECO:0000256" key="4">
    <source>
        <dbReference type="ARBA" id="ARBA00022490"/>
    </source>
</evidence>
<dbReference type="InterPro" id="IPR053879">
    <property type="entry name" value="HYDIN_VesB_CFA65-like_Ig"/>
</dbReference>
<dbReference type="NCBIfam" id="NF012200">
    <property type="entry name" value="choice_anch_D"/>
    <property type="match status" value="1"/>
</dbReference>
<evidence type="ECO:0000313" key="10">
    <source>
        <dbReference type="EMBL" id="QNF34540.1"/>
    </source>
</evidence>
<keyword evidence="6" id="KW-0966">Cell projection</keyword>
<dbReference type="PANTHER" id="PTHR24412">
    <property type="entry name" value="KELCH PROTEIN"/>
    <property type="match status" value="1"/>
</dbReference>
<dbReference type="KEGG" id="aswu:HUW51_18075"/>
<protein>
    <submittedName>
        <fullName evidence="10">Choice-of-anchor D domain-containing protein</fullName>
    </submittedName>
</protein>
<feature type="domain" description="HYDIN/VesB/CFA65-like Ig-like" evidence="8">
    <location>
        <begin position="389"/>
        <end position="484"/>
    </location>
</feature>
<evidence type="ECO:0000259" key="7">
    <source>
        <dbReference type="Pfam" id="PF18962"/>
    </source>
</evidence>
<dbReference type="InterPro" id="IPR006652">
    <property type="entry name" value="Kelch_1"/>
</dbReference>
<dbReference type="SMART" id="SM00612">
    <property type="entry name" value="Kelch"/>
    <property type="match status" value="4"/>
</dbReference>
<evidence type="ECO:0000256" key="1">
    <source>
        <dbReference type="ARBA" id="ARBA00004316"/>
    </source>
</evidence>
<dbReference type="AlphaFoldDB" id="A0A7G7GBK6"/>
<evidence type="ECO:0000259" key="9">
    <source>
        <dbReference type="Pfam" id="PF24981"/>
    </source>
</evidence>
<feature type="domain" description="Secretion system C-terminal sorting" evidence="7">
    <location>
        <begin position="511"/>
        <end position="589"/>
    </location>
</feature>
<dbReference type="Pfam" id="PF24981">
    <property type="entry name" value="Beta-prop_ATRN-LZTR1"/>
    <property type="match status" value="1"/>
</dbReference>
<dbReference type="Proteomes" id="UP000515237">
    <property type="component" value="Chromosome"/>
</dbReference>
<comment type="subcellular location">
    <subcellularLocation>
        <location evidence="1">Cell projection</location>
    </subcellularLocation>
    <subcellularLocation>
        <location evidence="2">Cytoplasm</location>
    </subcellularLocation>
</comment>
<keyword evidence="5" id="KW-0677">Repeat</keyword>
<accession>A0A7G7GBK6</accession>
<evidence type="ECO:0000313" key="11">
    <source>
        <dbReference type="Proteomes" id="UP000515237"/>
    </source>
</evidence>
<evidence type="ECO:0000256" key="6">
    <source>
        <dbReference type="ARBA" id="ARBA00023273"/>
    </source>
</evidence>
<gene>
    <name evidence="10" type="ORF">HUW51_18075</name>
</gene>
<dbReference type="Pfam" id="PF18962">
    <property type="entry name" value="Por_Secre_tail"/>
    <property type="match status" value="1"/>
</dbReference>
<dbReference type="InterPro" id="IPR015915">
    <property type="entry name" value="Kelch-typ_b-propeller"/>
</dbReference>
<keyword evidence="11" id="KW-1185">Reference proteome</keyword>
<feature type="domain" description="Attractin/MKLN-like beta-propeller" evidence="9">
    <location>
        <begin position="68"/>
        <end position="307"/>
    </location>
</feature>
<organism evidence="10 11">
    <name type="scientific">Adhaeribacter swui</name>
    <dbReference type="NCBI Taxonomy" id="2086471"/>
    <lineage>
        <taxon>Bacteria</taxon>
        <taxon>Pseudomonadati</taxon>
        <taxon>Bacteroidota</taxon>
        <taxon>Cytophagia</taxon>
        <taxon>Cytophagales</taxon>
        <taxon>Hymenobacteraceae</taxon>
        <taxon>Adhaeribacter</taxon>
    </lineage>
</organism>
<proteinExistence type="predicted"/>
<keyword evidence="4" id="KW-0963">Cytoplasm</keyword>
<dbReference type="GO" id="GO:0042995">
    <property type="term" value="C:cell projection"/>
    <property type="evidence" value="ECO:0007669"/>
    <property type="project" value="UniProtKB-SubCell"/>
</dbReference>
<dbReference type="PANTHER" id="PTHR24412:SF489">
    <property type="entry name" value="RING FINGER DOMAIN AND KELCH REPEAT-CONTAINING PROTEIN DDB_G0271372"/>
    <property type="match status" value="1"/>
</dbReference>
<evidence type="ECO:0000256" key="5">
    <source>
        <dbReference type="ARBA" id="ARBA00022737"/>
    </source>
</evidence>
<dbReference type="EMBL" id="CP055156">
    <property type="protein sequence ID" value="QNF34540.1"/>
    <property type="molecule type" value="Genomic_DNA"/>
</dbReference>